<accession>A0A0E9X6K5</accession>
<evidence type="ECO:0000313" key="2">
    <source>
        <dbReference type="EMBL" id="JAH97505.1"/>
    </source>
</evidence>
<reference evidence="2" key="1">
    <citation type="submission" date="2014-11" db="EMBL/GenBank/DDBJ databases">
        <authorList>
            <person name="Amaro Gonzalez C."/>
        </authorList>
    </citation>
    <scope>NUCLEOTIDE SEQUENCE</scope>
</reference>
<keyword evidence="1" id="KW-0472">Membrane</keyword>
<keyword evidence="1" id="KW-0812">Transmembrane</keyword>
<evidence type="ECO:0000256" key="1">
    <source>
        <dbReference type="SAM" id="Phobius"/>
    </source>
</evidence>
<name>A0A0E9X6K5_ANGAN</name>
<dbReference type="AlphaFoldDB" id="A0A0E9X6K5"/>
<organism evidence="2">
    <name type="scientific">Anguilla anguilla</name>
    <name type="common">European freshwater eel</name>
    <name type="synonym">Muraena anguilla</name>
    <dbReference type="NCBI Taxonomy" id="7936"/>
    <lineage>
        <taxon>Eukaryota</taxon>
        <taxon>Metazoa</taxon>
        <taxon>Chordata</taxon>
        <taxon>Craniata</taxon>
        <taxon>Vertebrata</taxon>
        <taxon>Euteleostomi</taxon>
        <taxon>Actinopterygii</taxon>
        <taxon>Neopterygii</taxon>
        <taxon>Teleostei</taxon>
        <taxon>Anguilliformes</taxon>
        <taxon>Anguillidae</taxon>
        <taxon>Anguilla</taxon>
    </lineage>
</organism>
<dbReference type="EMBL" id="GBXM01011072">
    <property type="protein sequence ID" value="JAH97505.1"/>
    <property type="molecule type" value="Transcribed_RNA"/>
</dbReference>
<proteinExistence type="predicted"/>
<reference evidence="2" key="2">
    <citation type="journal article" date="2015" name="Fish Shellfish Immunol.">
        <title>Early steps in the European eel (Anguilla anguilla)-Vibrio vulnificus interaction in the gills: Role of the RtxA13 toxin.</title>
        <authorList>
            <person name="Callol A."/>
            <person name="Pajuelo D."/>
            <person name="Ebbesson L."/>
            <person name="Teles M."/>
            <person name="MacKenzie S."/>
            <person name="Amaro C."/>
        </authorList>
    </citation>
    <scope>NUCLEOTIDE SEQUENCE</scope>
</reference>
<sequence>MLLLHFDHVSLRKTGGMIFRCVPILCTTGDGSEVLSECYIWSPQGQYYQLVGICFLYISVFILLNYESLM</sequence>
<keyword evidence="1" id="KW-1133">Transmembrane helix</keyword>
<protein>
    <submittedName>
        <fullName evidence="2">Uncharacterized protein</fullName>
    </submittedName>
</protein>
<feature type="transmembrane region" description="Helical" evidence="1">
    <location>
        <begin position="47"/>
        <end position="66"/>
    </location>
</feature>